<name>A0A4Y9XVX4_9AGAM</name>
<organism evidence="1 2">
    <name type="scientific">Dentipellis fragilis</name>
    <dbReference type="NCBI Taxonomy" id="205917"/>
    <lineage>
        <taxon>Eukaryota</taxon>
        <taxon>Fungi</taxon>
        <taxon>Dikarya</taxon>
        <taxon>Basidiomycota</taxon>
        <taxon>Agaricomycotina</taxon>
        <taxon>Agaricomycetes</taxon>
        <taxon>Russulales</taxon>
        <taxon>Hericiaceae</taxon>
        <taxon>Dentipellis</taxon>
    </lineage>
</organism>
<dbReference type="Proteomes" id="UP000298327">
    <property type="component" value="Unassembled WGS sequence"/>
</dbReference>
<dbReference type="EMBL" id="SEOQ01001051">
    <property type="protein sequence ID" value="TFY54235.1"/>
    <property type="molecule type" value="Genomic_DNA"/>
</dbReference>
<comment type="caution">
    <text evidence="1">The sequence shown here is derived from an EMBL/GenBank/DDBJ whole genome shotgun (WGS) entry which is preliminary data.</text>
</comment>
<sequence>MYARPSPPAALIPTICAISSGRLLRADSGSPQRLITPSGSRIFELCVSGAVSVSPSLPGGTFPQAIEYALPDTMHLLGPLLARRLSHVFPWAICAVTCAHIHAFLVFHPTHSAAAVWDILLAQPELPRTTCATPLMQYSVINHLAMSVSRRPSVSSPFLLECMHMRLASILRWNVAVHLTQRAPSCIHPQTSRDTHFGIRDTHTLATQSSGLIPALALTLRAPRTPRHPEAWPLQAAADAGRLTSDPLRPFPLSSASARRPSYRRLFAFAVLYPWVASPASALIPAGAPRLPFDIKHQVSPMPILAAAAPASAS</sequence>
<evidence type="ECO:0000313" key="1">
    <source>
        <dbReference type="EMBL" id="TFY54235.1"/>
    </source>
</evidence>
<gene>
    <name evidence="1" type="ORF">EVG20_g9792</name>
</gene>
<proteinExistence type="predicted"/>
<protein>
    <submittedName>
        <fullName evidence="1">Uncharacterized protein</fullName>
    </submittedName>
</protein>
<accession>A0A4Y9XVX4</accession>
<evidence type="ECO:0000313" key="2">
    <source>
        <dbReference type="Proteomes" id="UP000298327"/>
    </source>
</evidence>
<dbReference type="AlphaFoldDB" id="A0A4Y9XVX4"/>
<reference evidence="1 2" key="1">
    <citation type="submission" date="2019-02" db="EMBL/GenBank/DDBJ databases">
        <title>Genome sequencing of the rare red list fungi Dentipellis fragilis.</title>
        <authorList>
            <person name="Buettner E."/>
            <person name="Kellner H."/>
        </authorList>
    </citation>
    <scope>NUCLEOTIDE SEQUENCE [LARGE SCALE GENOMIC DNA]</scope>
    <source>
        <strain evidence="1 2">DSM 105465</strain>
    </source>
</reference>
<keyword evidence="2" id="KW-1185">Reference proteome</keyword>